<dbReference type="AlphaFoldDB" id="A0A5C8ZZW7"/>
<dbReference type="RefSeq" id="WP_148068764.1">
    <property type="nucleotide sequence ID" value="NZ_VRZA01000004.1"/>
</dbReference>
<dbReference type="EMBL" id="VRZA01000004">
    <property type="protein sequence ID" value="TXS92761.1"/>
    <property type="molecule type" value="Genomic_DNA"/>
</dbReference>
<protein>
    <submittedName>
        <fullName evidence="2">AAA family ATPase</fullName>
    </submittedName>
</protein>
<proteinExistence type="predicted"/>
<reference evidence="2 3" key="1">
    <citation type="submission" date="2019-08" db="EMBL/GenBank/DDBJ databases">
        <title>Parahaliea maris sp. nov., isolated from the surface seawater.</title>
        <authorList>
            <person name="Liu Y."/>
        </authorList>
    </citation>
    <scope>NUCLEOTIDE SEQUENCE [LARGE SCALE GENOMIC DNA]</scope>
    <source>
        <strain evidence="2 3">HSLHS9</strain>
    </source>
</reference>
<dbReference type="GO" id="GO:0005524">
    <property type="term" value="F:ATP binding"/>
    <property type="evidence" value="ECO:0007669"/>
    <property type="project" value="InterPro"/>
</dbReference>
<name>A0A5C8ZZW7_9GAMM</name>
<evidence type="ECO:0000313" key="2">
    <source>
        <dbReference type="EMBL" id="TXS92761.1"/>
    </source>
</evidence>
<evidence type="ECO:0000259" key="1">
    <source>
        <dbReference type="Pfam" id="PF08378"/>
    </source>
</evidence>
<dbReference type="GO" id="GO:0003678">
    <property type="term" value="F:DNA helicase activity"/>
    <property type="evidence" value="ECO:0007669"/>
    <property type="project" value="InterPro"/>
</dbReference>
<dbReference type="Gene3D" id="3.40.50.300">
    <property type="entry name" value="P-loop containing nucleotide triphosphate hydrolases"/>
    <property type="match status" value="1"/>
</dbReference>
<dbReference type="Proteomes" id="UP000321039">
    <property type="component" value="Unassembled WGS sequence"/>
</dbReference>
<gene>
    <name evidence="2" type="ORF">FV139_12355</name>
</gene>
<accession>A0A5C8ZZW7</accession>
<dbReference type="Pfam" id="PF08378">
    <property type="entry name" value="NERD"/>
    <property type="match status" value="1"/>
</dbReference>
<dbReference type="InterPro" id="IPR000212">
    <property type="entry name" value="DNA_helicase_UvrD/REP"/>
</dbReference>
<dbReference type="PANTHER" id="PTHR11070">
    <property type="entry name" value="UVRD / RECB / PCRA DNA HELICASE FAMILY MEMBER"/>
    <property type="match status" value="1"/>
</dbReference>
<evidence type="ECO:0000313" key="3">
    <source>
        <dbReference type="Proteomes" id="UP000321039"/>
    </source>
</evidence>
<comment type="caution">
    <text evidence="2">The sequence shown here is derived from an EMBL/GenBank/DDBJ whole genome shotgun (WGS) entry which is preliminary data.</text>
</comment>
<organism evidence="2 3">
    <name type="scientific">Parahaliea maris</name>
    <dbReference type="NCBI Taxonomy" id="2716870"/>
    <lineage>
        <taxon>Bacteria</taxon>
        <taxon>Pseudomonadati</taxon>
        <taxon>Pseudomonadota</taxon>
        <taxon>Gammaproteobacteria</taxon>
        <taxon>Cellvibrionales</taxon>
        <taxon>Halieaceae</taxon>
        <taxon>Parahaliea</taxon>
    </lineage>
</organism>
<sequence>MDRVVSPPKKDFDRLRQPMTAGEKKVFDLFDNYLAPEWEIYVQPHMNGLRPDFVLLNPSVGIAVFEVKDWDLDAMHYSVEERKGRVPGLIAIKDGKKFSRQSDNPVEKVYRYKNEIFELYCPRLQQGAGFAVITAGVIFPFADDERVRSLFAMSLKHRGMDRYPAYNPVSGASAIESGNIGTVFPEGVRQYSKVMNPAIADDIRYWLVEPDYASTQREPLILDPNQRGLVTGRTQSGYRRIRGAAGSGKSLVLAARAAELLNQGKQILVVTFNITLLHYLMDIAVRWPRERGNTRSDITWLHFHAWCKRVCEDAGCEEQYSQLWADDANPNRVLDHVLPGLVGNILDSQEGSEVPRYDAVLVDEGQDFMPHWWSVLRKVCKQGGEMLLVADATQDIYETARAWTDEAMTGAGFRGGWAELPVSYRMPQQALTKAREFAERFLPEDITNLPENRQIEGDLEPAELRWVQINPEQAAEVCCKEILRFFQKSSLQDLAITDATFLCGLKSFGYEVVKLLGGKGIKSVHTYHPDEQESRRQKVGFYMGDARVKATTLHSFKGWESRILVVYIGETVSEKDLALIYTGLTRLKRSTKGSCLTVVSSAPQLAEYGRSWPSHESLQAAPFAM</sequence>
<dbReference type="Pfam" id="PF13245">
    <property type="entry name" value="AAA_19"/>
    <property type="match status" value="1"/>
</dbReference>
<dbReference type="SUPFAM" id="SSF52540">
    <property type="entry name" value="P-loop containing nucleoside triphosphate hydrolases"/>
    <property type="match status" value="1"/>
</dbReference>
<keyword evidence="3" id="KW-1185">Reference proteome</keyword>
<dbReference type="InterPro" id="IPR011528">
    <property type="entry name" value="NERD"/>
</dbReference>
<dbReference type="InterPro" id="IPR027417">
    <property type="entry name" value="P-loop_NTPase"/>
</dbReference>
<dbReference type="GO" id="GO:0003677">
    <property type="term" value="F:DNA binding"/>
    <property type="evidence" value="ECO:0007669"/>
    <property type="project" value="InterPro"/>
</dbReference>
<feature type="domain" description="NERD" evidence="1">
    <location>
        <begin position="21"/>
        <end position="120"/>
    </location>
</feature>